<dbReference type="GeneID" id="95374388"/>
<comment type="cofactor">
    <cofactor evidence="2">
        <name>Fe cation</name>
        <dbReference type="ChEBI" id="CHEBI:24875"/>
    </cofactor>
    <text evidence="2">Binds 1 Fe cation per subunit.</text>
</comment>
<evidence type="ECO:0000259" key="5">
    <source>
        <dbReference type="Pfam" id="PF17954"/>
    </source>
</evidence>
<dbReference type="Pfam" id="PF02678">
    <property type="entry name" value="Pirin"/>
    <property type="match status" value="1"/>
</dbReference>
<proteinExistence type="inferred from homology"/>
<sequence length="243" mass="27151">MIKVHGALARITRNFGWLYTSHSFSFGGYFDPGNTEFGPLRVFNDDRVQPLKGFDFHKHEEMEIVTVVLRGELQHEDTLGNKTVTRAGEVQRMTAGTGIEHSETNPSASEEVELLQLWFTPNEEGLTPSYEQAAYDLDSRKNEWVPVVTGRPGESAAGDGDDGVKPARIHQDLTLYLAELEPGQALTFSQKPGRRMYVFVIEGSATADGAYKLSRRDAARITEQERLELHTETGARLMLIDLP</sequence>
<evidence type="ECO:0000256" key="2">
    <source>
        <dbReference type="PIRSR" id="PIRSR006232-1"/>
    </source>
</evidence>
<dbReference type="Gene3D" id="2.60.120.10">
    <property type="entry name" value="Jelly Rolls"/>
    <property type="match status" value="2"/>
</dbReference>
<evidence type="ECO:0000313" key="8">
    <source>
        <dbReference type="Proteomes" id="UP000288943"/>
    </source>
</evidence>
<feature type="binding site" evidence="2">
    <location>
        <position position="59"/>
    </location>
    <ligand>
        <name>Fe cation</name>
        <dbReference type="ChEBI" id="CHEBI:24875"/>
    </ligand>
</feature>
<reference evidence="6 9" key="2">
    <citation type="submission" date="2022-05" db="EMBL/GenBank/DDBJ databases">
        <title>Genome Sequencing of Bee-Associated Microbes.</title>
        <authorList>
            <person name="Dunlap C."/>
        </authorList>
    </citation>
    <scope>NUCLEOTIDE SEQUENCE [LARGE SCALE GENOMIC DNA]</scope>
    <source>
        <strain evidence="6 9">NRRL B-23120</strain>
    </source>
</reference>
<dbReference type="InterPro" id="IPR012093">
    <property type="entry name" value="Pirin"/>
</dbReference>
<dbReference type="InterPro" id="IPR041602">
    <property type="entry name" value="Quercetinase_C"/>
</dbReference>
<dbReference type="GO" id="GO:0046872">
    <property type="term" value="F:metal ion binding"/>
    <property type="evidence" value="ECO:0007669"/>
    <property type="project" value="UniProtKB-KW"/>
</dbReference>
<dbReference type="SUPFAM" id="SSF51182">
    <property type="entry name" value="RmlC-like cupins"/>
    <property type="match status" value="1"/>
</dbReference>
<evidence type="ECO:0000256" key="3">
    <source>
        <dbReference type="RuleBase" id="RU003457"/>
    </source>
</evidence>
<dbReference type="EMBL" id="JAMDMJ010000008">
    <property type="protein sequence ID" value="MCY9595486.1"/>
    <property type="molecule type" value="Genomic_DNA"/>
</dbReference>
<dbReference type="InterPro" id="IPR003829">
    <property type="entry name" value="Pirin_N_dom"/>
</dbReference>
<dbReference type="CDD" id="cd02910">
    <property type="entry name" value="cupin_Yhhw_N"/>
    <property type="match status" value="1"/>
</dbReference>
<keyword evidence="2" id="KW-0479">Metal-binding</keyword>
<dbReference type="AlphaFoldDB" id="A0A410WS75"/>
<dbReference type="RefSeq" id="WP_042229717.1">
    <property type="nucleotide sequence ID" value="NZ_CP026520.1"/>
</dbReference>
<keyword evidence="9" id="KW-1185">Reference proteome</keyword>
<dbReference type="InterPro" id="IPR014710">
    <property type="entry name" value="RmlC-like_jellyroll"/>
</dbReference>
<dbReference type="Proteomes" id="UP000288943">
    <property type="component" value="Chromosome"/>
</dbReference>
<feature type="binding site" evidence="2">
    <location>
        <position position="57"/>
    </location>
    <ligand>
        <name>Fe cation</name>
        <dbReference type="ChEBI" id="CHEBI:24875"/>
    </ligand>
</feature>
<name>A0A410WS75_9BACL</name>
<evidence type="ECO:0000313" key="7">
    <source>
        <dbReference type="EMBL" id="QAV17258.1"/>
    </source>
</evidence>
<keyword evidence="2" id="KW-0408">Iron</keyword>
<evidence type="ECO:0000259" key="4">
    <source>
        <dbReference type="Pfam" id="PF02678"/>
    </source>
</evidence>
<dbReference type="PANTHER" id="PTHR43212">
    <property type="entry name" value="QUERCETIN 2,3-DIOXYGENASE"/>
    <property type="match status" value="1"/>
</dbReference>
<dbReference type="EMBL" id="CP026520">
    <property type="protein sequence ID" value="QAV17258.1"/>
    <property type="molecule type" value="Genomic_DNA"/>
</dbReference>
<dbReference type="Pfam" id="PF17954">
    <property type="entry name" value="Pirin_C_2"/>
    <property type="match status" value="1"/>
</dbReference>
<dbReference type="OrthoDB" id="321327at2"/>
<dbReference type="PANTHER" id="PTHR43212:SF3">
    <property type="entry name" value="QUERCETIN 2,3-DIOXYGENASE"/>
    <property type="match status" value="1"/>
</dbReference>
<dbReference type="KEGG" id="pchi:PC41400_06100"/>
<feature type="domain" description="Quercetin 2,3-dioxygenase C-terminal cupin" evidence="5">
    <location>
        <begin position="159"/>
        <end position="242"/>
    </location>
</feature>
<organism evidence="7 8">
    <name type="scientific">Paenibacillus chitinolyticus</name>
    <dbReference type="NCBI Taxonomy" id="79263"/>
    <lineage>
        <taxon>Bacteria</taxon>
        <taxon>Bacillati</taxon>
        <taxon>Bacillota</taxon>
        <taxon>Bacilli</taxon>
        <taxon>Bacillales</taxon>
        <taxon>Paenibacillaceae</taxon>
        <taxon>Paenibacillus</taxon>
    </lineage>
</organism>
<reference evidence="7 8" key="1">
    <citation type="submission" date="2018-01" db="EMBL/GenBank/DDBJ databases">
        <title>The whole genome sequencing and assembly of Paenibacillus chitinolyticus KCCM 41400 strain.</title>
        <authorList>
            <person name="Kim J.-Y."/>
            <person name="Park M.-K."/>
            <person name="Lee Y.-J."/>
            <person name="Yi H."/>
            <person name="Bahn Y.-S."/>
            <person name="Kim J.F."/>
            <person name="Lee D.-W."/>
        </authorList>
    </citation>
    <scope>NUCLEOTIDE SEQUENCE [LARGE SCALE GENOMIC DNA]</scope>
    <source>
        <strain evidence="7 8">KCCM 41400</strain>
    </source>
</reference>
<evidence type="ECO:0000313" key="6">
    <source>
        <dbReference type="EMBL" id="MCY9595486.1"/>
    </source>
</evidence>
<evidence type="ECO:0000256" key="1">
    <source>
        <dbReference type="ARBA" id="ARBA00008416"/>
    </source>
</evidence>
<dbReference type="PIRSF" id="PIRSF006232">
    <property type="entry name" value="Pirin"/>
    <property type="match status" value="1"/>
</dbReference>
<dbReference type="InterPro" id="IPR011051">
    <property type="entry name" value="RmlC_Cupin_sf"/>
</dbReference>
<feature type="binding site" evidence="2">
    <location>
        <position position="103"/>
    </location>
    <ligand>
        <name>Fe cation</name>
        <dbReference type="ChEBI" id="CHEBI:24875"/>
    </ligand>
</feature>
<evidence type="ECO:0000313" key="9">
    <source>
        <dbReference type="Proteomes" id="UP001527202"/>
    </source>
</evidence>
<comment type="similarity">
    <text evidence="1 3">Belongs to the pirin family.</text>
</comment>
<gene>
    <name evidence="6" type="ORF">M5X16_06870</name>
    <name evidence="7" type="ORF">PC41400_06100</name>
</gene>
<feature type="domain" description="Pirin N-terminal" evidence="4">
    <location>
        <begin position="13"/>
        <end position="118"/>
    </location>
</feature>
<accession>A0A410WS75</accession>
<dbReference type="Proteomes" id="UP001527202">
    <property type="component" value="Unassembled WGS sequence"/>
</dbReference>
<feature type="binding site" evidence="2">
    <location>
        <position position="101"/>
    </location>
    <ligand>
        <name>Fe cation</name>
        <dbReference type="ChEBI" id="CHEBI:24875"/>
    </ligand>
</feature>
<protein>
    <submittedName>
        <fullName evidence="7">Pirin family protein</fullName>
    </submittedName>
</protein>